<evidence type="ECO:0000256" key="1">
    <source>
        <dbReference type="PROSITE-ProRule" id="PRU00708"/>
    </source>
</evidence>
<feature type="region of interest" description="Disordered" evidence="2">
    <location>
        <begin position="79"/>
        <end position="125"/>
    </location>
</feature>
<feature type="repeat" description="PPR" evidence="1">
    <location>
        <begin position="195"/>
        <end position="229"/>
    </location>
</feature>
<feature type="repeat" description="PPR" evidence="1">
    <location>
        <begin position="273"/>
        <end position="307"/>
    </location>
</feature>
<dbReference type="InterPro" id="IPR002885">
    <property type="entry name" value="PPR_rpt"/>
</dbReference>
<dbReference type="NCBIfam" id="TIGR00756">
    <property type="entry name" value="PPR"/>
    <property type="match status" value="1"/>
</dbReference>
<dbReference type="Proteomes" id="UP001249851">
    <property type="component" value="Unassembled WGS sequence"/>
</dbReference>
<sequence length="591" mass="68011">MAATSLTCSERLYPFIWLLNECGTHLLQRFVIRHKFSTTSCDYRRTYLLARKLDSVRSADQSRSLSRDDLIGRSLLPSSKISRHGDEHESDSDSEDEENRDHRFKKKTGQLASLSKPKLSQKSGIRKSLRPSKYLFRDGRGWNEEKHWERRETPEDIKSKVSWYARQMMRLTEEDKMDEMLELFSVMKEEKIPLTVEIFNIIISAHSKRGKMRRAFKFYNDLKKRAMQATPHTYTSLFNACAKSSSSPHALQNAEKLLMEINSRISRDDLDMNVITYNAAIQAVTVCGGPFRAFEIYNEMKHNNVKPDGHTFSSLLTACSFDKVEGPSLAIELLAEMKSMKIKPDLYIYNSVLKVIRDHRIFVTEKNSQFSTNSVNSKTVKKMKAKYGKDDTNNIQPTPGDTVLSLDKATSPLGQLHTDIARTESSESLALHSYFPGVEKFLQMMAAEEVYPDVRTFQLLLYMTSSRAEEEYLIDLMKSCNISPDVTFYNTLEHMKKLEKTLNIAPSEKSYQVLARGCKNPEDGFALLNEIKGMTRDGVQPNERIIAVLERVYNLPCTKPFIKVWSHNLWVQKSMVYCTGRLTLALNEWRI</sequence>
<accession>A0AAD9R215</accession>
<evidence type="ECO:0000313" key="4">
    <source>
        <dbReference type="Proteomes" id="UP001249851"/>
    </source>
</evidence>
<dbReference type="InterPro" id="IPR011990">
    <property type="entry name" value="TPR-like_helical_dom_sf"/>
</dbReference>
<name>A0AAD9R215_ACRCE</name>
<dbReference type="PANTHER" id="PTHR47938">
    <property type="entry name" value="RESPIRATORY COMPLEX I CHAPERONE (CIA84), PUTATIVE (AFU_ORTHOLOGUE AFUA_2G06020)-RELATED"/>
    <property type="match status" value="1"/>
</dbReference>
<proteinExistence type="predicted"/>
<comment type="caution">
    <text evidence="3">The sequence shown here is derived from an EMBL/GenBank/DDBJ whole genome shotgun (WGS) entry which is preliminary data.</text>
</comment>
<feature type="compositionally biased region" description="Polar residues" evidence="2">
    <location>
        <begin position="110"/>
        <end position="123"/>
    </location>
</feature>
<keyword evidence="4" id="KW-1185">Reference proteome</keyword>
<dbReference type="Pfam" id="PF13041">
    <property type="entry name" value="PPR_2"/>
    <property type="match status" value="2"/>
</dbReference>
<reference evidence="3" key="2">
    <citation type="journal article" date="2023" name="Science">
        <title>Genomic signatures of disease resistance in endangered staghorn corals.</title>
        <authorList>
            <person name="Vollmer S.V."/>
            <person name="Selwyn J.D."/>
            <person name="Despard B.A."/>
            <person name="Roesel C.L."/>
        </authorList>
    </citation>
    <scope>NUCLEOTIDE SEQUENCE</scope>
    <source>
        <strain evidence="3">K2</strain>
    </source>
</reference>
<protein>
    <submittedName>
        <fullName evidence="3">Pentatricopeptide repeat-containing protein 1</fullName>
    </submittedName>
</protein>
<dbReference type="EMBL" id="JARQWQ010000005">
    <property type="protein sequence ID" value="KAK2571557.1"/>
    <property type="molecule type" value="Genomic_DNA"/>
</dbReference>
<dbReference type="AlphaFoldDB" id="A0AAD9R215"/>
<reference evidence="3" key="1">
    <citation type="journal article" date="2023" name="G3 (Bethesda)">
        <title>Whole genome assembly and annotation of the endangered Caribbean coral Acropora cervicornis.</title>
        <authorList>
            <person name="Selwyn J.D."/>
            <person name="Vollmer S.V."/>
        </authorList>
    </citation>
    <scope>NUCLEOTIDE SEQUENCE</scope>
    <source>
        <strain evidence="3">K2</strain>
    </source>
</reference>
<evidence type="ECO:0000313" key="3">
    <source>
        <dbReference type="EMBL" id="KAK2571557.1"/>
    </source>
</evidence>
<dbReference type="PANTHER" id="PTHR47938:SF35">
    <property type="entry name" value="PENTATRICOPEPTIDE REPEAT-CONTAINING PROTEIN 4, MITOCHONDRIAL-RELATED"/>
    <property type="match status" value="1"/>
</dbReference>
<evidence type="ECO:0000256" key="2">
    <source>
        <dbReference type="SAM" id="MobiDB-lite"/>
    </source>
</evidence>
<feature type="compositionally biased region" description="Acidic residues" evidence="2">
    <location>
        <begin position="88"/>
        <end position="98"/>
    </location>
</feature>
<dbReference type="PROSITE" id="PS51375">
    <property type="entry name" value="PPR"/>
    <property type="match status" value="2"/>
</dbReference>
<dbReference type="Gene3D" id="1.25.40.10">
    <property type="entry name" value="Tetratricopeptide repeat domain"/>
    <property type="match status" value="2"/>
</dbReference>
<gene>
    <name evidence="3" type="ORF">P5673_002914</name>
</gene>
<organism evidence="3 4">
    <name type="scientific">Acropora cervicornis</name>
    <name type="common">Staghorn coral</name>
    <dbReference type="NCBI Taxonomy" id="6130"/>
    <lineage>
        <taxon>Eukaryota</taxon>
        <taxon>Metazoa</taxon>
        <taxon>Cnidaria</taxon>
        <taxon>Anthozoa</taxon>
        <taxon>Hexacorallia</taxon>
        <taxon>Scleractinia</taxon>
        <taxon>Astrocoeniina</taxon>
        <taxon>Acroporidae</taxon>
        <taxon>Acropora</taxon>
    </lineage>
</organism>
<dbReference type="GO" id="GO:0003729">
    <property type="term" value="F:mRNA binding"/>
    <property type="evidence" value="ECO:0007669"/>
    <property type="project" value="TreeGrafter"/>
</dbReference>